<feature type="region of interest" description="Disordered" evidence="3">
    <location>
        <begin position="71"/>
        <end position="199"/>
    </location>
</feature>
<proteinExistence type="inferred from homology"/>
<organism evidence="5 6">
    <name type="scientific">Microdochium bolleyi</name>
    <dbReference type="NCBI Taxonomy" id="196109"/>
    <lineage>
        <taxon>Eukaryota</taxon>
        <taxon>Fungi</taxon>
        <taxon>Dikarya</taxon>
        <taxon>Ascomycota</taxon>
        <taxon>Pezizomycotina</taxon>
        <taxon>Sordariomycetes</taxon>
        <taxon>Xylariomycetidae</taxon>
        <taxon>Xylariales</taxon>
        <taxon>Microdochiaceae</taxon>
        <taxon>Microdochium</taxon>
    </lineage>
</organism>
<evidence type="ECO:0000313" key="6">
    <source>
        <dbReference type="Proteomes" id="UP000070501"/>
    </source>
</evidence>
<feature type="compositionally biased region" description="Low complexity" evidence="3">
    <location>
        <begin position="126"/>
        <end position="145"/>
    </location>
</feature>
<name>A0A136J1F4_9PEZI</name>
<dbReference type="AlphaFoldDB" id="A0A136J1F4"/>
<keyword evidence="6" id="KW-1185">Reference proteome</keyword>
<keyword evidence="2" id="KW-0131">Cell cycle</keyword>
<dbReference type="OrthoDB" id="341730at2759"/>
<comment type="similarity">
    <text evidence="1">Belongs to the Cdt1 family.</text>
</comment>
<feature type="compositionally biased region" description="Basic residues" evidence="3">
    <location>
        <begin position="1"/>
        <end position="11"/>
    </location>
</feature>
<evidence type="ECO:0000313" key="5">
    <source>
        <dbReference type="EMBL" id="KXJ90846.1"/>
    </source>
</evidence>
<feature type="region of interest" description="Disordered" evidence="3">
    <location>
        <begin position="1"/>
        <end position="31"/>
    </location>
</feature>
<evidence type="ECO:0000256" key="1">
    <source>
        <dbReference type="ARBA" id="ARBA00008356"/>
    </source>
</evidence>
<dbReference type="STRING" id="196109.A0A136J1F4"/>
<evidence type="ECO:0000256" key="2">
    <source>
        <dbReference type="ARBA" id="ARBA00023306"/>
    </source>
</evidence>
<sequence>MPATKMQRRKATPSSRLSSKSTAPLQQHNASMNIGSFARVSKAIGGASAKDLDVKSSTSTPATIEIKLAVAATSTTPSSRKRKTAAASDDESCTQQRASKRISSVAVPPTTTPSKRAIRSTRVASLPQQTLLKPTQQPQLPQQQQRSKRARSPTDSDAEESTINAGALFKKLRLREASPTPATPPLTPDASGISDCEGSTPDILPDEVLGLIDLHAALLKTLTLHYAHNGANTPADLRRLLPDVARSWRLRKVSEAEVQTCIGVLAASTSRQPFSLINYGFNKICVELDVQSSNIMFNEKELNSLFYENLFTLWRSFCSAHGESADGNEFLHSLPKATISVSESFTKAAPIFAKGQQRLEDLKQGIAAKKLEKEASAAAVDTPMANADGTKMSLLDRIRHKALQKAQAPAGLSPAELERRAALQRAAEVAALIGMLSRATAGGGRMSFTMTAMLVKLKDTFRMGISREEGAACVRLLGKEVAPEWIKVVVIGGRENVVIDTNRMLGKADIERRVQQLL</sequence>
<dbReference type="Pfam" id="PF26121">
    <property type="entry name" value="HTH_CDT1"/>
    <property type="match status" value="1"/>
</dbReference>
<dbReference type="Proteomes" id="UP000070501">
    <property type="component" value="Unassembled WGS sequence"/>
</dbReference>
<dbReference type="EMBL" id="KQ964251">
    <property type="protein sequence ID" value="KXJ90846.1"/>
    <property type="molecule type" value="Genomic_DNA"/>
</dbReference>
<dbReference type="Gene3D" id="1.10.10.1420">
    <property type="entry name" value="DNA replication factor Cdt1, C-terminal WH domain"/>
    <property type="match status" value="1"/>
</dbReference>
<dbReference type="InterPro" id="IPR038090">
    <property type="entry name" value="Cdt1_C_WH_dom_sf"/>
</dbReference>
<protein>
    <recommendedName>
        <fullName evidence="4">DNA replication factor Cdt1 C-terminal domain-containing protein</fullName>
    </recommendedName>
</protein>
<dbReference type="Pfam" id="PF16679">
    <property type="entry name" value="CDT1_C"/>
    <property type="match status" value="1"/>
</dbReference>
<accession>A0A136J1F4</accession>
<feature type="compositionally biased region" description="Polar residues" evidence="3">
    <location>
        <begin position="12"/>
        <end position="31"/>
    </location>
</feature>
<evidence type="ECO:0000259" key="4">
    <source>
        <dbReference type="Pfam" id="PF16679"/>
    </source>
</evidence>
<feature type="domain" description="DNA replication factor Cdt1 C-terminal" evidence="4">
    <location>
        <begin position="393"/>
        <end position="492"/>
    </location>
</feature>
<dbReference type="InParanoid" id="A0A136J1F4"/>
<evidence type="ECO:0000256" key="3">
    <source>
        <dbReference type="SAM" id="MobiDB-lite"/>
    </source>
</evidence>
<reference evidence="6" key="1">
    <citation type="submission" date="2016-02" db="EMBL/GenBank/DDBJ databases">
        <title>Draft genome sequence of Microdochium bolleyi, a fungal endophyte of beachgrass.</title>
        <authorList>
            <consortium name="DOE Joint Genome Institute"/>
            <person name="David A.S."/>
            <person name="May G."/>
            <person name="Haridas S."/>
            <person name="Lim J."/>
            <person name="Wang M."/>
            <person name="Labutti K."/>
            <person name="Lipzen A."/>
            <person name="Barry K."/>
            <person name="Grigoriev I.V."/>
        </authorList>
    </citation>
    <scope>NUCLEOTIDE SEQUENCE [LARGE SCALE GENOMIC DNA]</scope>
    <source>
        <strain evidence="6">J235TASD1</strain>
    </source>
</reference>
<dbReference type="InterPro" id="IPR032054">
    <property type="entry name" value="Cdt1_C"/>
</dbReference>
<gene>
    <name evidence="5" type="ORF">Micbo1qcDRAFT_163497</name>
</gene>